<evidence type="ECO:0000313" key="3">
    <source>
        <dbReference type="EMBL" id="KAG0008850.1"/>
    </source>
</evidence>
<evidence type="ECO:0000313" key="4">
    <source>
        <dbReference type="Proteomes" id="UP000703661"/>
    </source>
</evidence>
<feature type="compositionally biased region" description="Basic and acidic residues" evidence="1">
    <location>
        <begin position="66"/>
        <end position="75"/>
    </location>
</feature>
<sequence length="444" mass="47667">MSATPTSTDGSEPQYTSPGAGSGGQSVIEVNNTIRVVLISLGVVVAVLFLLGVIATYYISHKNKKAEGTKGKLESGEQPPTTAPESTVDPEKSVDPKNREQQDELREVRVSREISGMDEDKENYAGVGCTRPSIPGMEYSYNHNNEGGQLEASSLGMARTGTGMTGLIGGAGCHNNRNSIIGVASVYTHRQSMIDPLGLPPSSSGYQDLKIGFPQSHSHDYQNQQRVSSIVAPPSAGSNSVLLDPFKINNNSSASLGHLISQQKLAAHETFSSHRRSIASTADGDISYQPPSQPTSSVHAKYSSSLTSPRAAFRNGAAVFEGVTTPRSARPSLDETEAENVIVSLPSPRGCLLEAAGADGGDGDSEEYITDEQDMDGAYSEYPEVILRAPNQHYDQGKDKVKSSYLDDYREQQQQQQQKEQQESPGFGKRLSIKLLERINLSSS</sequence>
<gene>
    <name evidence="3" type="ORF">BGZ80_002987</name>
</gene>
<feature type="compositionally biased region" description="Polar residues" evidence="1">
    <location>
        <begin position="1"/>
        <end position="19"/>
    </location>
</feature>
<feature type="region of interest" description="Disordered" evidence="1">
    <location>
        <begin position="1"/>
        <end position="23"/>
    </location>
</feature>
<keyword evidence="2" id="KW-0812">Transmembrane</keyword>
<keyword evidence="4" id="KW-1185">Reference proteome</keyword>
<evidence type="ECO:0000256" key="1">
    <source>
        <dbReference type="SAM" id="MobiDB-lite"/>
    </source>
</evidence>
<protein>
    <submittedName>
        <fullName evidence="3">Uncharacterized protein</fullName>
    </submittedName>
</protein>
<comment type="caution">
    <text evidence="3">The sequence shown here is derived from an EMBL/GenBank/DDBJ whole genome shotgun (WGS) entry which is preliminary data.</text>
</comment>
<name>A0A9P6MNT0_9FUNG</name>
<feature type="region of interest" description="Disordered" evidence="1">
    <location>
        <begin position="389"/>
        <end position="429"/>
    </location>
</feature>
<feature type="region of interest" description="Disordered" evidence="1">
    <location>
        <begin position="66"/>
        <end position="108"/>
    </location>
</feature>
<reference evidence="3" key="1">
    <citation type="journal article" date="2020" name="Fungal Divers.">
        <title>Resolving the Mortierellaceae phylogeny through synthesis of multi-gene phylogenetics and phylogenomics.</title>
        <authorList>
            <person name="Vandepol N."/>
            <person name="Liber J."/>
            <person name="Desiro A."/>
            <person name="Na H."/>
            <person name="Kennedy M."/>
            <person name="Barry K."/>
            <person name="Grigoriev I.V."/>
            <person name="Miller A.N."/>
            <person name="O'Donnell K."/>
            <person name="Stajich J.E."/>
            <person name="Bonito G."/>
        </authorList>
    </citation>
    <scope>NUCLEOTIDE SEQUENCE</scope>
    <source>
        <strain evidence="3">NRRL 2769</strain>
    </source>
</reference>
<keyword evidence="2" id="KW-0472">Membrane</keyword>
<organism evidence="3 4">
    <name type="scientific">Entomortierella chlamydospora</name>
    <dbReference type="NCBI Taxonomy" id="101097"/>
    <lineage>
        <taxon>Eukaryota</taxon>
        <taxon>Fungi</taxon>
        <taxon>Fungi incertae sedis</taxon>
        <taxon>Mucoromycota</taxon>
        <taxon>Mortierellomycotina</taxon>
        <taxon>Mortierellomycetes</taxon>
        <taxon>Mortierellales</taxon>
        <taxon>Mortierellaceae</taxon>
        <taxon>Entomortierella</taxon>
    </lineage>
</organism>
<dbReference type="Proteomes" id="UP000703661">
    <property type="component" value="Unassembled WGS sequence"/>
</dbReference>
<proteinExistence type="predicted"/>
<evidence type="ECO:0000256" key="2">
    <source>
        <dbReference type="SAM" id="Phobius"/>
    </source>
</evidence>
<accession>A0A9P6MNT0</accession>
<dbReference type="EMBL" id="JAAAID010001767">
    <property type="protein sequence ID" value="KAG0008850.1"/>
    <property type="molecule type" value="Genomic_DNA"/>
</dbReference>
<feature type="transmembrane region" description="Helical" evidence="2">
    <location>
        <begin position="36"/>
        <end position="60"/>
    </location>
</feature>
<dbReference type="OrthoDB" id="2445324at2759"/>
<feature type="compositionally biased region" description="Basic and acidic residues" evidence="1">
    <location>
        <begin position="395"/>
        <end position="411"/>
    </location>
</feature>
<keyword evidence="2" id="KW-1133">Transmembrane helix</keyword>
<dbReference type="AlphaFoldDB" id="A0A9P6MNT0"/>
<feature type="compositionally biased region" description="Basic and acidic residues" evidence="1">
    <location>
        <begin position="89"/>
        <end position="108"/>
    </location>
</feature>